<feature type="domain" description="ParB-like N-terminal" evidence="1">
    <location>
        <begin position="8"/>
        <end position="106"/>
    </location>
</feature>
<gene>
    <name evidence="2" type="ORF">DI623_12430</name>
</gene>
<dbReference type="SMART" id="SM00470">
    <property type="entry name" value="ParB"/>
    <property type="match status" value="1"/>
</dbReference>
<evidence type="ECO:0000313" key="3">
    <source>
        <dbReference type="Proteomes" id="UP000249066"/>
    </source>
</evidence>
<accession>A0A2W5A1Q6</accession>
<dbReference type="AlphaFoldDB" id="A0A2W5A1Q6"/>
<evidence type="ECO:0000259" key="1">
    <source>
        <dbReference type="SMART" id="SM00470"/>
    </source>
</evidence>
<proteinExistence type="predicted"/>
<name>A0A2W5A1Q6_9SPHN</name>
<dbReference type="GO" id="GO:0005694">
    <property type="term" value="C:chromosome"/>
    <property type="evidence" value="ECO:0007669"/>
    <property type="project" value="TreeGrafter"/>
</dbReference>
<dbReference type="SUPFAM" id="SSF110849">
    <property type="entry name" value="ParB/Sulfiredoxin"/>
    <property type="match status" value="1"/>
</dbReference>
<feature type="non-terminal residue" evidence="2">
    <location>
        <position position="142"/>
    </location>
</feature>
<reference evidence="2 3" key="1">
    <citation type="submission" date="2017-08" db="EMBL/GenBank/DDBJ databases">
        <title>Infants hospitalized years apart are colonized by the same room-sourced microbial strains.</title>
        <authorList>
            <person name="Brooks B."/>
            <person name="Olm M.R."/>
            <person name="Firek B.A."/>
            <person name="Baker R."/>
            <person name="Thomas B.C."/>
            <person name="Morowitz M.J."/>
            <person name="Banfield J.F."/>
        </authorList>
    </citation>
    <scope>NUCLEOTIDE SEQUENCE [LARGE SCALE GENOMIC DNA]</scope>
    <source>
        <strain evidence="2">S2_018_000_R2_101</strain>
    </source>
</reference>
<comment type="caution">
    <text evidence="2">The sequence shown here is derived from an EMBL/GenBank/DDBJ whole genome shotgun (WGS) entry which is preliminary data.</text>
</comment>
<organism evidence="2 3">
    <name type="scientific">Sphingomonas sanxanigenens</name>
    <dbReference type="NCBI Taxonomy" id="397260"/>
    <lineage>
        <taxon>Bacteria</taxon>
        <taxon>Pseudomonadati</taxon>
        <taxon>Pseudomonadota</taxon>
        <taxon>Alphaproteobacteria</taxon>
        <taxon>Sphingomonadales</taxon>
        <taxon>Sphingomonadaceae</taxon>
        <taxon>Sphingomonas</taxon>
    </lineage>
</organism>
<dbReference type="InterPro" id="IPR003115">
    <property type="entry name" value="ParB_N"/>
</dbReference>
<dbReference type="InterPro" id="IPR036086">
    <property type="entry name" value="ParB/Sulfiredoxin_sf"/>
</dbReference>
<dbReference type="Gene3D" id="3.90.1530.30">
    <property type="match status" value="1"/>
</dbReference>
<dbReference type="InterPro" id="IPR050336">
    <property type="entry name" value="Chromosome_partition/occlusion"/>
</dbReference>
<dbReference type="GO" id="GO:0007059">
    <property type="term" value="P:chromosome segregation"/>
    <property type="evidence" value="ECO:0007669"/>
    <property type="project" value="TreeGrafter"/>
</dbReference>
<dbReference type="Proteomes" id="UP000249066">
    <property type="component" value="Unassembled WGS sequence"/>
</dbReference>
<protein>
    <recommendedName>
        <fullName evidence="1">ParB-like N-terminal domain-containing protein</fullName>
    </recommendedName>
</protein>
<dbReference type="PANTHER" id="PTHR33375:SF7">
    <property type="entry name" value="CHROMOSOME 2-PARTITIONING PROTEIN PARB-RELATED"/>
    <property type="match status" value="1"/>
</dbReference>
<dbReference type="Pfam" id="PF02195">
    <property type="entry name" value="ParB_N"/>
    <property type="match status" value="1"/>
</dbReference>
<sequence>MSQALPDIQVPASKLSIAPSNVRKRTDPVADSELKASILARGIIQNLIGLPVARKKGEYQITAGGRRLTQLKALIDEGKLPADYPVTVKLLSNRNDAAEISLVENFNRLNMLGHVSRLSFDRKNKRMVCLFQAARSAYPKSW</sequence>
<dbReference type="PANTHER" id="PTHR33375">
    <property type="entry name" value="CHROMOSOME-PARTITIONING PROTEIN PARB-RELATED"/>
    <property type="match status" value="1"/>
</dbReference>
<evidence type="ECO:0000313" key="2">
    <source>
        <dbReference type="EMBL" id="PZO88514.1"/>
    </source>
</evidence>
<dbReference type="EMBL" id="QFNN01000088">
    <property type="protein sequence ID" value="PZO88514.1"/>
    <property type="molecule type" value="Genomic_DNA"/>
</dbReference>
<dbReference type="CDD" id="cd16406">
    <property type="entry name" value="ParB_N_like"/>
    <property type="match status" value="1"/>
</dbReference>